<dbReference type="RefSeq" id="WP_087712348.1">
    <property type="nucleotide sequence ID" value="NZ_MVAG01000193.1"/>
</dbReference>
<evidence type="ECO:0000313" key="2">
    <source>
        <dbReference type="Proteomes" id="UP000196355"/>
    </source>
</evidence>
<dbReference type="EMBL" id="MVAG01000193">
    <property type="protein sequence ID" value="OVE53934.1"/>
    <property type="molecule type" value="Genomic_DNA"/>
</dbReference>
<comment type="caution">
    <text evidence="1">The sequence shown here is derived from an EMBL/GenBank/DDBJ whole genome shotgun (WGS) entry which is preliminary data.</text>
</comment>
<sequence>MEIQYLKTMEANSSFWNRKSRGFSLDKIEELEQKLNNGIPFPKALREYLFLGGEFNSLGFDHEGIGQDGSEWIALKKYYEK</sequence>
<name>A0A202BR31_9FLAO</name>
<evidence type="ECO:0008006" key="3">
    <source>
        <dbReference type="Google" id="ProtNLM"/>
    </source>
</evidence>
<proteinExistence type="predicted"/>
<evidence type="ECO:0000313" key="1">
    <source>
        <dbReference type="EMBL" id="OVE53934.1"/>
    </source>
</evidence>
<gene>
    <name evidence="1" type="ORF">B0E34_20100</name>
</gene>
<organism evidence="1 2">
    <name type="scientific">Chryseobacterium mucoviscidosis</name>
    <dbReference type="NCBI Taxonomy" id="1945581"/>
    <lineage>
        <taxon>Bacteria</taxon>
        <taxon>Pseudomonadati</taxon>
        <taxon>Bacteroidota</taxon>
        <taxon>Flavobacteriia</taxon>
        <taxon>Flavobacteriales</taxon>
        <taxon>Weeksellaceae</taxon>
        <taxon>Chryseobacterium group</taxon>
        <taxon>Chryseobacterium</taxon>
    </lineage>
</organism>
<reference evidence="2" key="1">
    <citation type="submission" date="2017-02" db="EMBL/GenBank/DDBJ databases">
        <authorList>
            <person name="Tetz G."/>
            <person name="Tetz V."/>
        </authorList>
    </citation>
    <scope>NUCLEOTIDE SEQUENCE [LARGE SCALE GENOMIC DNA]</scope>
    <source>
        <strain evidence="2">VT16-26</strain>
    </source>
</reference>
<dbReference type="Proteomes" id="UP000196355">
    <property type="component" value="Unassembled WGS sequence"/>
</dbReference>
<protein>
    <recommendedName>
        <fullName evidence="3">Knr4/Smi1-like domain-containing protein</fullName>
    </recommendedName>
</protein>
<dbReference type="SUPFAM" id="SSF160631">
    <property type="entry name" value="SMI1/KNR4-like"/>
    <property type="match status" value="1"/>
</dbReference>
<accession>A0A202BR31</accession>
<dbReference type="InterPro" id="IPR037883">
    <property type="entry name" value="Knr4/Smi1-like_sf"/>
</dbReference>
<keyword evidence="2" id="KW-1185">Reference proteome</keyword>
<dbReference type="AlphaFoldDB" id="A0A202BR31"/>